<dbReference type="InterPro" id="IPR012338">
    <property type="entry name" value="Beta-lactam/transpept-like"/>
</dbReference>
<reference evidence="2 3" key="1">
    <citation type="submission" date="2022-03" db="EMBL/GenBank/DDBJ databases">
        <authorList>
            <person name="Brunel B."/>
        </authorList>
    </citation>
    <scope>NUCLEOTIDE SEQUENCE [LARGE SCALE GENOMIC DNA]</scope>
    <source>
        <strain evidence="2">STM5069sample</strain>
    </source>
</reference>
<protein>
    <submittedName>
        <fullName evidence="2">Serine hydrolase</fullName>
    </submittedName>
</protein>
<proteinExistence type="predicted"/>
<dbReference type="GO" id="GO:0016787">
    <property type="term" value="F:hydrolase activity"/>
    <property type="evidence" value="ECO:0007669"/>
    <property type="project" value="UniProtKB-KW"/>
</dbReference>
<dbReference type="Gene3D" id="3.40.710.10">
    <property type="entry name" value="DD-peptidase/beta-lactamase superfamily"/>
    <property type="match status" value="1"/>
</dbReference>
<feature type="domain" description="Beta-lactamase-related" evidence="1">
    <location>
        <begin position="71"/>
        <end position="353"/>
    </location>
</feature>
<evidence type="ECO:0000313" key="3">
    <source>
        <dbReference type="Proteomes" id="UP001153050"/>
    </source>
</evidence>
<dbReference type="Proteomes" id="UP001153050">
    <property type="component" value="Unassembled WGS sequence"/>
</dbReference>
<dbReference type="InterPro" id="IPR050789">
    <property type="entry name" value="Diverse_Enzym_Activities"/>
</dbReference>
<dbReference type="InterPro" id="IPR001466">
    <property type="entry name" value="Beta-lactam-related"/>
</dbReference>
<dbReference type="SUPFAM" id="SSF56601">
    <property type="entry name" value="beta-lactamase/transpeptidase-like"/>
    <property type="match status" value="1"/>
</dbReference>
<evidence type="ECO:0000313" key="2">
    <source>
        <dbReference type="EMBL" id="CAH2405107.1"/>
    </source>
</evidence>
<comment type="caution">
    <text evidence="2">The sequence shown here is derived from an EMBL/GenBank/DDBJ whole genome shotgun (WGS) entry which is preliminary data.</text>
</comment>
<dbReference type="EMBL" id="CAKXZT010000141">
    <property type="protein sequence ID" value="CAH2405107.1"/>
    <property type="molecule type" value="Genomic_DNA"/>
</dbReference>
<organism evidence="2 3">
    <name type="scientific">Mesorhizobium escarrei</name>
    <dbReference type="NCBI Taxonomy" id="666018"/>
    <lineage>
        <taxon>Bacteria</taxon>
        <taxon>Pseudomonadati</taxon>
        <taxon>Pseudomonadota</taxon>
        <taxon>Alphaproteobacteria</taxon>
        <taxon>Hyphomicrobiales</taxon>
        <taxon>Phyllobacteriaceae</taxon>
        <taxon>Mesorhizobium</taxon>
    </lineage>
</organism>
<name>A0ABN8K4A4_9HYPH</name>
<dbReference type="Pfam" id="PF00144">
    <property type="entry name" value="Beta-lactamase"/>
    <property type="match status" value="1"/>
</dbReference>
<keyword evidence="3" id="KW-1185">Reference proteome</keyword>
<keyword evidence="2" id="KW-0378">Hydrolase</keyword>
<gene>
    <name evidence="2" type="ORF">MES5069_450061</name>
</gene>
<dbReference type="PANTHER" id="PTHR43283">
    <property type="entry name" value="BETA-LACTAMASE-RELATED"/>
    <property type="match status" value="1"/>
</dbReference>
<sequence>MRTEFTGPLPPRGPVMHWTPEQQLVGYRSREMIEPVRVVGNGGQVRTLPLASHQISPHWTWEGQVMDVERYMAAWRVAGVLVLKDGQVLLERYGLGRTKDDRWDSQSATKSVTPLLVGAAIQDGHVKSVNDPVTSYIPELKGSAYEGVSVRQLMTMTSGVKFDDDYVHPDGDGTKSWAAPFVNAVDPIVSYMRDLPRADQPGTKFSYKSPDAHLAGMLVINATGKSLSEYLTNKIWRPYGMENHGYWIVDAAGNERGDSGLLVTLRDFARLGQFMLEGGRANGVQVLPPDWVADATRAQVPFAGSPGGATGYGYYWWIYKDGYAALGYGGQAIFVYPKDKVVIGVNSAWPESRNHESALAQLAFFEALHAAAVEA</sequence>
<evidence type="ECO:0000259" key="1">
    <source>
        <dbReference type="Pfam" id="PF00144"/>
    </source>
</evidence>
<accession>A0ABN8K4A4</accession>
<dbReference type="PANTHER" id="PTHR43283:SF14">
    <property type="entry name" value="BLL8153 PROTEIN"/>
    <property type="match status" value="1"/>
</dbReference>